<keyword evidence="2" id="KW-1133">Transmembrane helix</keyword>
<feature type="chain" id="PRO_5038471172" evidence="3">
    <location>
        <begin position="25"/>
        <end position="139"/>
    </location>
</feature>
<evidence type="ECO:0000313" key="5">
    <source>
        <dbReference type="Proteomes" id="UP000243799"/>
    </source>
</evidence>
<keyword evidence="5" id="KW-1185">Reference proteome</keyword>
<evidence type="ECO:0000256" key="1">
    <source>
        <dbReference type="SAM" id="MobiDB-lite"/>
    </source>
</evidence>
<evidence type="ECO:0000256" key="3">
    <source>
        <dbReference type="SAM" id="SignalP"/>
    </source>
</evidence>
<dbReference type="EMBL" id="FOKG01000004">
    <property type="protein sequence ID" value="SFB05673.1"/>
    <property type="molecule type" value="Genomic_DNA"/>
</dbReference>
<accession>A0A1I0Y0A4</accession>
<reference evidence="5" key="1">
    <citation type="submission" date="2016-10" db="EMBL/GenBank/DDBJ databases">
        <authorList>
            <person name="Varghese N."/>
            <person name="Submissions S."/>
        </authorList>
    </citation>
    <scope>NUCLEOTIDE SEQUENCE [LARGE SCALE GENOMIC DNA]</scope>
    <source>
        <strain evidence="5">CGMCC 4.3568</strain>
    </source>
</reference>
<dbReference type="STRING" id="490629.SAMN05216266_10491"/>
<dbReference type="NCBIfam" id="NF041742">
    <property type="entry name" value="WGxxGxxG_fam"/>
    <property type="match status" value="1"/>
</dbReference>
<keyword evidence="3" id="KW-0732">Signal</keyword>
<name>A0A1I0Y0A4_9PSEU</name>
<feature type="compositionally biased region" description="Basic and acidic residues" evidence="1">
    <location>
        <begin position="130"/>
        <end position="139"/>
    </location>
</feature>
<dbReference type="Proteomes" id="UP000243799">
    <property type="component" value="Unassembled WGS sequence"/>
</dbReference>
<evidence type="ECO:0000313" key="4">
    <source>
        <dbReference type="EMBL" id="SFB05673.1"/>
    </source>
</evidence>
<dbReference type="AlphaFoldDB" id="A0A1I0Y0A4"/>
<feature type="region of interest" description="Disordered" evidence="1">
    <location>
        <begin position="77"/>
        <end position="139"/>
    </location>
</feature>
<feature type="transmembrane region" description="Helical" evidence="2">
    <location>
        <begin position="53"/>
        <end position="70"/>
    </location>
</feature>
<keyword evidence="2" id="KW-0472">Membrane</keyword>
<organism evidence="4 5">
    <name type="scientific">Amycolatopsis marina</name>
    <dbReference type="NCBI Taxonomy" id="490629"/>
    <lineage>
        <taxon>Bacteria</taxon>
        <taxon>Bacillati</taxon>
        <taxon>Actinomycetota</taxon>
        <taxon>Actinomycetes</taxon>
        <taxon>Pseudonocardiales</taxon>
        <taxon>Pseudonocardiaceae</taxon>
        <taxon>Amycolatopsis</taxon>
    </lineage>
</organism>
<dbReference type="RefSeq" id="WP_342741698.1">
    <property type="nucleotide sequence ID" value="NZ_FOKG01000004.1"/>
</dbReference>
<evidence type="ECO:0000256" key="2">
    <source>
        <dbReference type="SAM" id="Phobius"/>
    </source>
</evidence>
<proteinExistence type="predicted"/>
<feature type="signal peptide" evidence="3">
    <location>
        <begin position="1"/>
        <end position="24"/>
    </location>
</feature>
<protein>
    <submittedName>
        <fullName evidence="4">MYXO-CTERM domain-containing protein</fullName>
    </submittedName>
</protein>
<sequence>MSKRIRLWVAAATIGAAMSFSSVAAAQPAPQDEGYAAPPQAQEIERTGENNDGLWGLFGLAGLLGLFGLLRRPPRRDQKNALAGHPAEHQPRIPDANGAYTPPGGQPIPPQVRNTPLPGGAPAPGSGELASEKPLRRWP</sequence>
<feature type="region of interest" description="Disordered" evidence="1">
    <location>
        <begin position="29"/>
        <end position="51"/>
    </location>
</feature>
<feature type="compositionally biased region" description="Low complexity" evidence="1">
    <location>
        <begin position="116"/>
        <end position="129"/>
    </location>
</feature>
<gene>
    <name evidence="4" type="ORF">SAMN05216266_10491</name>
</gene>
<keyword evidence="2" id="KW-0812">Transmembrane</keyword>